<dbReference type="GO" id="GO:0000774">
    <property type="term" value="F:adenyl-nucleotide exchange factor activity"/>
    <property type="evidence" value="ECO:0007669"/>
    <property type="project" value="InterPro"/>
</dbReference>
<evidence type="ECO:0000256" key="1">
    <source>
        <dbReference type="ARBA" id="ARBA00004496"/>
    </source>
</evidence>
<evidence type="ECO:0000256" key="5">
    <source>
        <dbReference type="ARBA" id="ARBA00023016"/>
    </source>
</evidence>
<dbReference type="GO" id="GO:0042803">
    <property type="term" value="F:protein homodimerization activity"/>
    <property type="evidence" value="ECO:0007669"/>
    <property type="project" value="InterPro"/>
</dbReference>
<evidence type="ECO:0000256" key="3">
    <source>
        <dbReference type="ARBA" id="ARBA00011738"/>
    </source>
</evidence>
<proteinExistence type="inferred from homology"/>
<dbReference type="Gene3D" id="2.30.22.10">
    <property type="entry name" value="Head domain of nucleotide exchange factor GrpE"/>
    <property type="match status" value="1"/>
</dbReference>
<dbReference type="GO" id="GO:0005829">
    <property type="term" value="C:cytosol"/>
    <property type="evidence" value="ECO:0007669"/>
    <property type="project" value="TreeGrafter"/>
</dbReference>
<evidence type="ECO:0000256" key="13">
    <source>
        <dbReference type="SAM" id="MobiDB-lite"/>
    </source>
</evidence>
<dbReference type="EMBL" id="SMSE01000001">
    <property type="protein sequence ID" value="TDG15176.1"/>
    <property type="molecule type" value="Genomic_DNA"/>
</dbReference>
<dbReference type="HAMAP" id="MF_01151">
    <property type="entry name" value="GrpE"/>
    <property type="match status" value="1"/>
</dbReference>
<accession>A0A4R5LUS1</accession>
<keyword evidence="6 10" id="KW-0143">Chaperone</keyword>
<evidence type="ECO:0000256" key="6">
    <source>
        <dbReference type="ARBA" id="ARBA00023186"/>
    </source>
</evidence>
<evidence type="ECO:0000256" key="4">
    <source>
        <dbReference type="ARBA" id="ARBA00022490"/>
    </source>
</evidence>
<comment type="subcellular location">
    <subcellularLocation>
        <location evidence="1 10">Cytoplasm</location>
    </subcellularLocation>
</comment>
<evidence type="ECO:0000256" key="7">
    <source>
        <dbReference type="ARBA" id="ARBA00053401"/>
    </source>
</evidence>
<dbReference type="NCBIfam" id="NF010737">
    <property type="entry name" value="PRK14139.1"/>
    <property type="match status" value="1"/>
</dbReference>
<dbReference type="GO" id="GO:0006457">
    <property type="term" value="P:protein folding"/>
    <property type="evidence" value="ECO:0007669"/>
    <property type="project" value="InterPro"/>
</dbReference>
<comment type="caution">
    <text evidence="14">The sequence shown here is derived from an EMBL/GenBank/DDBJ whole genome shotgun (WGS) entry which is preliminary data.</text>
</comment>
<keyword evidence="4 10" id="KW-0963">Cytoplasm</keyword>
<dbReference type="GO" id="GO:0051082">
    <property type="term" value="F:unfolded protein binding"/>
    <property type="evidence" value="ECO:0007669"/>
    <property type="project" value="TreeGrafter"/>
</dbReference>
<dbReference type="SUPFAM" id="SSF58014">
    <property type="entry name" value="Coiled-coil domain of nucleotide exchange factor GrpE"/>
    <property type="match status" value="1"/>
</dbReference>
<dbReference type="FunFam" id="2.30.22.10:FF:000001">
    <property type="entry name" value="Protein GrpE"/>
    <property type="match status" value="1"/>
</dbReference>
<dbReference type="InterPro" id="IPR000740">
    <property type="entry name" value="GrpE"/>
</dbReference>
<dbReference type="PROSITE" id="PS01071">
    <property type="entry name" value="GRPE"/>
    <property type="match status" value="1"/>
</dbReference>
<dbReference type="NCBIfam" id="NF010749">
    <property type="entry name" value="PRK14151.1"/>
    <property type="match status" value="1"/>
</dbReference>
<organism evidence="14 15">
    <name type="scientific">Seongchinamella unica</name>
    <dbReference type="NCBI Taxonomy" id="2547392"/>
    <lineage>
        <taxon>Bacteria</taxon>
        <taxon>Pseudomonadati</taxon>
        <taxon>Pseudomonadota</taxon>
        <taxon>Gammaproteobacteria</taxon>
        <taxon>Cellvibrionales</taxon>
        <taxon>Halieaceae</taxon>
        <taxon>Seongchinamella</taxon>
    </lineage>
</organism>
<dbReference type="Gene3D" id="3.90.20.20">
    <property type="match status" value="1"/>
</dbReference>
<gene>
    <name evidence="10 14" type="primary">grpE</name>
    <name evidence="14" type="ORF">E2F43_02770</name>
</gene>
<evidence type="ECO:0000313" key="14">
    <source>
        <dbReference type="EMBL" id="TDG15176.1"/>
    </source>
</evidence>
<dbReference type="GO" id="GO:0051087">
    <property type="term" value="F:protein-folding chaperone binding"/>
    <property type="evidence" value="ECO:0007669"/>
    <property type="project" value="InterPro"/>
</dbReference>
<dbReference type="NCBIfam" id="NF010738">
    <property type="entry name" value="PRK14140.1"/>
    <property type="match status" value="1"/>
</dbReference>
<comment type="similarity">
    <text evidence="2 10 12">Belongs to the GrpE family.</text>
</comment>
<feature type="region of interest" description="Disordered" evidence="13">
    <location>
        <begin position="1"/>
        <end position="54"/>
    </location>
</feature>
<feature type="compositionally biased region" description="Low complexity" evidence="13">
    <location>
        <begin position="30"/>
        <end position="41"/>
    </location>
</feature>
<dbReference type="OrthoDB" id="9789811at2"/>
<dbReference type="CDD" id="cd00446">
    <property type="entry name" value="GrpE"/>
    <property type="match status" value="1"/>
</dbReference>
<feature type="compositionally biased region" description="Basic and acidic residues" evidence="13">
    <location>
        <begin position="1"/>
        <end position="10"/>
    </location>
</feature>
<dbReference type="Proteomes" id="UP000295554">
    <property type="component" value="Unassembled WGS sequence"/>
</dbReference>
<dbReference type="RefSeq" id="WP_133209338.1">
    <property type="nucleotide sequence ID" value="NZ_SMSE01000001.1"/>
</dbReference>
<comment type="subunit">
    <text evidence="3 10">Homodimer.</text>
</comment>
<reference evidence="14 15" key="1">
    <citation type="submission" date="2019-03" db="EMBL/GenBank/DDBJ databases">
        <title>Seongchinamella monodicae gen. nov., sp. nov., a novel member of the Gammaproteobacteria isolated from a tidal mudflat of beach.</title>
        <authorList>
            <person name="Yang H.G."/>
            <person name="Kang J.W."/>
            <person name="Lee S.D."/>
        </authorList>
    </citation>
    <scope>NUCLEOTIDE SEQUENCE [LARGE SCALE GENOMIC DNA]</scope>
    <source>
        <strain evidence="14 15">GH4-78</strain>
    </source>
</reference>
<dbReference type="InterPro" id="IPR009012">
    <property type="entry name" value="GrpE_head"/>
</dbReference>
<dbReference type="Pfam" id="PF01025">
    <property type="entry name" value="GrpE"/>
    <property type="match status" value="1"/>
</dbReference>
<evidence type="ECO:0000313" key="15">
    <source>
        <dbReference type="Proteomes" id="UP000295554"/>
    </source>
</evidence>
<evidence type="ECO:0000256" key="11">
    <source>
        <dbReference type="RuleBase" id="RU000639"/>
    </source>
</evidence>
<keyword evidence="5 10" id="KW-0346">Stress response</keyword>
<dbReference type="NCBIfam" id="NF010748">
    <property type="entry name" value="PRK14150.1"/>
    <property type="match status" value="1"/>
</dbReference>
<evidence type="ECO:0000256" key="10">
    <source>
        <dbReference type="HAMAP-Rule" id="MF_01151"/>
    </source>
</evidence>
<dbReference type="InterPro" id="IPR013805">
    <property type="entry name" value="GrpE_CC"/>
</dbReference>
<dbReference type="PANTHER" id="PTHR21237">
    <property type="entry name" value="GRPE PROTEIN"/>
    <property type="match status" value="1"/>
</dbReference>
<evidence type="ECO:0000256" key="9">
    <source>
        <dbReference type="ARBA" id="ARBA00076414"/>
    </source>
</evidence>
<comment type="function">
    <text evidence="7 10 11">Participates actively in the response to hyperosmotic and heat shock by preventing the aggregation of stress-denatured proteins, in association with DnaK and GrpE. It is the nucleotide exchange factor for DnaK and may function as a thermosensor. Unfolded proteins bind initially to DnaJ; upon interaction with the DnaJ-bound protein, DnaK hydrolyzes its bound ATP, resulting in the formation of a stable complex. GrpE releases ADP from DnaK; ATP binding to DnaK triggers the release of the substrate protein, thus completing the reaction cycle. Several rounds of ATP-dependent interactions between DnaJ, DnaK and GrpE are required for fully efficient folding.</text>
</comment>
<evidence type="ECO:0000256" key="12">
    <source>
        <dbReference type="RuleBase" id="RU004478"/>
    </source>
</evidence>
<dbReference type="AlphaFoldDB" id="A0A4R5LUS1"/>
<evidence type="ECO:0000256" key="2">
    <source>
        <dbReference type="ARBA" id="ARBA00009054"/>
    </source>
</evidence>
<keyword evidence="15" id="KW-1185">Reference proteome</keyword>
<dbReference type="SUPFAM" id="SSF51064">
    <property type="entry name" value="Head domain of nucleotide exchange factor GrpE"/>
    <property type="match status" value="1"/>
</dbReference>
<sequence length="200" mass="21651">MAEQDPKQNETESPQVENGSPESKVDGAEEVVAAEAAGSAETADEPSLEEEVTHLQEDLAAARDAALRAQADAQNVKRRAEQDVEKARKFALERFAGELLPVVDNLERALESATGDDEAIKPIAEGVELTLKSFLDVLGKQNIEVVDPDGEPFDPNLHQAMSMVENNEVEPNTVIAVMQKGYTLNGRLIRPAMVMVSKSS</sequence>
<dbReference type="PRINTS" id="PR00773">
    <property type="entry name" value="GRPEPROTEIN"/>
</dbReference>
<evidence type="ECO:0000256" key="8">
    <source>
        <dbReference type="ARBA" id="ARBA00072274"/>
    </source>
</evidence>
<name>A0A4R5LUS1_9GAMM</name>
<dbReference type="PANTHER" id="PTHR21237:SF23">
    <property type="entry name" value="GRPE PROTEIN HOMOLOG, MITOCHONDRIAL"/>
    <property type="match status" value="1"/>
</dbReference>
<protein>
    <recommendedName>
        <fullName evidence="8 10">Protein GrpE</fullName>
    </recommendedName>
    <alternativeName>
        <fullName evidence="9 10">HSP-70 cofactor</fullName>
    </alternativeName>
</protein>
<feature type="compositionally biased region" description="Polar residues" evidence="13">
    <location>
        <begin position="11"/>
        <end position="21"/>
    </location>
</feature>